<feature type="transmembrane region" description="Helical" evidence="1">
    <location>
        <begin position="60"/>
        <end position="79"/>
    </location>
</feature>
<dbReference type="Proteomes" id="UP000799118">
    <property type="component" value="Unassembled WGS sequence"/>
</dbReference>
<keyword evidence="1" id="KW-0812">Transmembrane</keyword>
<dbReference type="PANTHER" id="PTHR40465">
    <property type="entry name" value="CHROMOSOME 1, WHOLE GENOME SHOTGUN SEQUENCE"/>
    <property type="match status" value="1"/>
</dbReference>
<dbReference type="Pfam" id="PF20152">
    <property type="entry name" value="DUF6534"/>
    <property type="match status" value="1"/>
</dbReference>
<evidence type="ECO:0000259" key="2">
    <source>
        <dbReference type="Pfam" id="PF20152"/>
    </source>
</evidence>
<dbReference type="AlphaFoldDB" id="A0A6A4HSI6"/>
<dbReference type="InterPro" id="IPR045339">
    <property type="entry name" value="DUF6534"/>
</dbReference>
<gene>
    <name evidence="3" type="ORF">BT96DRAFT_974464</name>
</gene>
<dbReference type="EMBL" id="ML769438">
    <property type="protein sequence ID" value="KAE9402132.1"/>
    <property type="molecule type" value="Genomic_DNA"/>
</dbReference>
<organism evidence="3 4">
    <name type="scientific">Gymnopus androsaceus JB14</name>
    <dbReference type="NCBI Taxonomy" id="1447944"/>
    <lineage>
        <taxon>Eukaryota</taxon>
        <taxon>Fungi</taxon>
        <taxon>Dikarya</taxon>
        <taxon>Basidiomycota</taxon>
        <taxon>Agaricomycotina</taxon>
        <taxon>Agaricomycetes</taxon>
        <taxon>Agaricomycetidae</taxon>
        <taxon>Agaricales</taxon>
        <taxon>Marasmiineae</taxon>
        <taxon>Omphalotaceae</taxon>
        <taxon>Gymnopus</taxon>
    </lineage>
</organism>
<feature type="transmembrane region" description="Helical" evidence="1">
    <location>
        <begin position="106"/>
        <end position="128"/>
    </location>
</feature>
<sequence length="382" mass="41779">MTDISLPLAIMSLPTPDLVVRPSALVTGPLIPALSISCMLFTALTIQVYTYHQRFPRDSVYVKVLIGLVYLLDFVQIILMHEFCWDVYVTGIGVKGGVPTPQPDTAVHSMITGIIAAMVQIFFAWRVYSLRKESIIVKGVAIIIVLLAVEQCTSCVTGVGLYLHAGADIASVALLEKGTALTKAWLIGAVICDLIIATAMSTILIQYSRSSRIRQTKALVKSLIVRSVETGTMTFVFTVINLVLFLLFPNNYLYMIFDRSISKLYSNALLLSLNARQSGANISTTNWNSMDMSSSRSASNNNTFGLKVVSSAAMKSNRGFSSSRGTGDTIHVSKQTDVHMDEHYKPSATYIAETDTHMDNQVDALLLTPLYKPSTPFIAESV</sequence>
<feature type="transmembrane region" description="Helical" evidence="1">
    <location>
        <begin position="184"/>
        <end position="207"/>
    </location>
</feature>
<feature type="domain" description="DUF6534" evidence="2">
    <location>
        <begin position="189"/>
        <end position="278"/>
    </location>
</feature>
<protein>
    <recommendedName>
        <fullName evidence="2">DUF6534 domain-containing protein</fullName>
    </recommendedName>
</protein>
<evidence type="ECO:0000313" key="3">
    <source>
        <dbReference type="EMBL" id="KAE9402132.1"/>
    </source>
</evidence>
<name>A0A6A4HSI6_9AGAR</name>
<evidence type="ECO:0000256" key="1">
    <source>
        <dbReference type="SAM" id="Phobius"/>
    </source>
</evidence>
<evidence type="ECO:0000313" key="4">
    <source>
        <dbReference type="Proteomes" id="UP000799118"/>
    </source>
</evidence>
<keyword evidence="4" id="KW-1185">Reference proteome</keyword>
<feature type="transmembrane region" description="Helical" evidence="1">
    <location>
        <begin position="30"/>
        <end position="48"/>
    </location>
</feature>
<dbReference type="PANTHER" id="PTHR40465:SF1">
    <property type="entry name" value="DUF6534 DOMAIN-CONTAINING PROTEIN"/>
    <property type="match status" value="1"/>
</dbReference>
<reference evidence="3" key="1">
    <citation type="journal article" date="2019" name="Environ. Microbiol.">
        <title>Fungal ecological strategies reflected in gene transcription - a case study of two litter decomposers.</title>
        <authorList>
            <person name="Barbi F."/>
            <person name="Kohler A."/>
            <person name="Barry K."/>
            <person name="Baskaran P."/>
            <person name="Daum C."/>
            <person name="Fauchery L."/>
            <person name="Ihrmark K."/>
            <person name="Kuo A."/>
            <person name="LaButti K."/>
            <person name="Lipzen A."/>
            <person name="Morin E."/>
            <person name="Grigoriev I.V."/>
            <person name="Henrissat B."/>
            <person name="Lindahl B."/>
            <person name="Martin F."/>
        </authorList>
    </citation>
    <scope>NUCLEOTIDE SEQUENCE</scope>
    <source>
        <strain evidence="3">JB14</strain>
    </source>
</reference>
<keyword evidence="1" id="KW-0472">Membrane</keyword>
<feature type="transmembrane region" description="Helical" evidence="1">
    <location>
        <begin position="140"/>
        <end position="164"/>
    </location>
</feature>
<proteinExistence type="predicted"/>
<dbReference type="OrthoDB" id="3223377at2759"/>
<keyword evidence="1" id="KW-1133">Transmembrane helix</keyword>
<accession>A0A6A4HSI6</accession>
<feature type="transmembrane region" description="Helical" evidence="1">
    <location>
        <begin position="228"/>
        <end position="248"/>
    </location>
</feature>